<evidence type="ECO:0000313" key="4">
    <source>
        <dbReference type="Proteomes" id="UP000283509"/>
    </source>
</evidence>
<proteinExistence type="predicted"/>
<feature type="compositionally biased region" description="Polar residues" evidence="2">
    <location>
        <begin position="212"/>
        <end position="238"/>
    </location>
</feature>
<dbReference type="Gene3D" id="3.40.50.300">
    <property type="entry name" value="P-loop containing nucleotide triphosphate hydrolases"/>
    <property type="match status" value="1"/>
</dbReference>
<evidence type="ECO:0000313" key="3">
    <source>
        <dbReference type="EMBL" id="ROT61694.1"/>
    </source>
</evidence>
<evidence type="ECO:0000256" key="1">
    <source>
        <dbReference type="SAM" id="Coils"/>
    </source>
</evidence>
<organism evidence="3 4">
    <name type="scientific">Penaeus vannamei</name>
    <name type="common">Whiteleg shrimp</name>
    <name type="synonym">Litopenaeus vannamei</name>
    <dbReference type="NCBI Taxonomy" id="6689"/>
    <lineage>
        <taxon>Eukaryota</taxon>
        <taxon>Metazoa</taxon>
        <taxon>Ecdysozoa</taxon>
        <taxon>Arthropoda</taxon>
        <taxon>Crustacea</taxon>
        <taxon>Multicrustacea</taxon>
        <taxon>Malacostraca</taxon>
        <taxon>Eumalacostraca</taxon>
        <taxon>Eucarida</taxon>
        <taxon>Decapoda</taxon>
        <taxon>Dendrobranchiata</taxon>
        <taxon>Penaeoidea</taxon>
        <taxon>Penaeidae</taxon>
        <taxon>Penaeus</taxon>
    </lineage>
</organism>
<feature type="compositionally biased region" description="Basic and acidic residues" evidence="2">
    <location>
        <begin position="242"/>
        <end position="253"/>
    </location>
</feature>
<dbReference type="Pfam" id="PF08202">
    <property type="entry name" value="MIS13"/>
    <property type="match status" value="1"/>
</dbReference>
<reference evidence="3 4" key="1">
    <citation type="submission" date="2018-04" db="EMBL/GenBank/DDBJ databases">
        <authorList>
            <person name="Zhang X."/>
            <person name="Yuan J."/>
            <person name="Li F."/>
            <person name="Xiang J."/>
        </authorList>
    </citation>
    <scope>NUCLEOTIDE SEQUENCE [LARGE SCALE GENOMIC DNA]</scope>
    <source>
        <tissue evidence="3">Muscle</tissue>
    </source>
</reference>
<dbReference type="OrthoDB" id="6380584at2759"/>
<keyword evidence="4" id="KW-1185">Reference proteome</keyword>
<feature type="coiled-coil region" evidence="1">
    <location>
        <begin position="371"/>
        <end position="398"/>
    </location>
</feature>
<feature type="compositionally biased region" description="Polar residues" evidence="2">
    <location>
        <begin position="121"/>
        <end position="131"/>
    </location>
</feature>
<sequence>MSGDTATARSEKRRHDDQAENQDASPPKVVTTPQRSRGKQSALEKKEDMNANTPRTRSRTPLVEKNDKAQGSSTPTPRRTRSRSPTSQKRSADTAKLTPISRNKGESATKCTPNTRRRSRSQTPASSQKECITTPRRARSSARDDSKTRSKIPVPSSRSMIVQAEENEGQVGHLEKSSSKEAEMMEEDLATTCKGSEEGSELTADVPKTAPKETSLSTSGSSDETVQGASDLSGSLESSAPEVRKELQTEMDKVKRRRSTVGRGRKSIQSMGGRRSLCPAVPVLSLQDQIESIAKTLPQTTKVSHLIDISVREALRRLEQRLEGDECVSDLRLDLLTQSEDIAAKVSYVVAGQPLVVEGPSPSPAATGDNKENIHKRIAVYKKKTRELEEEYKAWKTLMKQRKQTYQAAEREFREAKSGETKIEEDQIKQMTSIHRNLLASRPNYHHYIQELQTARERASLMLQEVNYTAEVVSSFISTSKAEAESCYAAIEELSFGFLKNRPVKNMLKSMIEPSEVAV</sequence>
<comment type="caution">
    <text evidence="3">The sequence shown here is derived from an EMBL/GenBank/DDBJ whole genome shotgun (WGS) entry which is preliminary data.</text>
</comment>
<dbReference type="InterPro" id="IPR013218">
    <property type="entry name" value="Dsn1/Mis13"/>
</dbReference>
<dbReference type="GO" id="GO:0051301">
    <property type="term" value="P:cell division"/>
    <property type="evidence" value="ECO:0007669"/>
    <property type="project" value="InterPro"/>
</dbReference>
<dbReference type="InterPro" id="IPR027417">
    <property type="entry name" value="P-loop_NTPase"/>
</dbReference>
<protein>
    <submittedName>
        <fullName evidence="3">Uncharacterized protein</fullName>
    </submittedName>
</protein>
<feature type="compositionally biased region" description="Basic and acidic residues" evidence="2">
    <location>
        <begin position="9"/>
        <end position="18"/>
    </location>
</feature>
<gene>
    <name evidence="3" type="ORF">C7M84_020501</name>
</gene>
<dbReference type="AlphaFoldDB" id="A0A3R7LSD8"/>
<dbReference type="Proteomes" id="UP000283509">
    <property type="component" value="Unassembled WGS sequence"/>
</dbReference>
<feature type="compositionally biased region" description="Basic and acidic residues" evidence="2">
    <location>
        <begin position="173"/>
        <end position="183"/>
    </location>
</feature>
<evidence type="ECO:0000256" key="2">
    <source>
        <dbReference type="SAM" id="MobiDB-lite"/>
    </source>
</evidence>
<accession>A0A3R7LSD8</accession>
<dbReference type="GO" id="GO:0000444">
    <property type="term" value="C:MIS12/MIND type complex"/>
    <property type="evidence" value="ECO:0007669"/>
    <property type="project" value="InterPro"/>
</dbReference>
<reference evidence="3 4" key="2">
    <citation type="submission" date="2019-01" db="EMBL/GenBank/DDBJ databases">
        <title>The decoding of complex shrimp genome reveals the adaptation for benthos swimmer, frequently molting mechanism and breeding impact on genome.</title>
        <authorList>
            <person name="Sun Y."/>
            <person name="Gao Y."/>
            <person name="Yu Y."/>
        </authorList>
    </citation>
    <scope>NUCLEOTIDE SEQUENCE [LARGE SCALE GENOMIC DNA]</scope>
    <source>
        <tissue evidence="3">Muscle</tissue>
    </source>
</reference>
<feature type="compositionally biased region" description="Basic residues" evidence="2">
    <location>
        <begin position="254"/>
        <end position="266"/>
    </location>
</feature>
<feature type="compositionally biased region" description="Low complexity" evidence="2">
    <location>
        <begin position="72"/>
        <end position="87"/>
    </location>
</feature>
<dbReference type="EMBL" id="QCYY01004032">
    <property type="protein sequence ID" value="ROT61694.1"/>
    <property type="molecule type" value="Genomic_DNA"/>
</dbReference>
<dbReference type="GO" id="GO:0007059">
    <property type="term" value="P:chromosome segregation"/>
    <property type="evidence" value="ECO:0007669"/>
    <property type="project" value="InterPro"/>
</dbReference>
<keyword evidence="1" id="KW-0175">Coiled coil</keyword>
<feature type="region of interest" description="Disordered" evidence="2">
    <location>
        <begin position="1"/>
        <end position="274"/>
    </location>
</feature>
<name>A0A3R7LSD8_PENVA</name>